<dbReference type="AlphaFoldDB" id="A0A915JS68"/>
<dbReference type="Proteomes" id="UP000887565">
    <property type="component" value="Unplaced"/>
</dbReference>
<dbReference type="WBParaSite" id="nRc.2.0.1.t29086-RA">
    <property type="protein sequence ID" value="nRc.2.0.1.t29086-RA"/>
    <property type="gene ID" value="nRc.2.0.1.g29086"/>
</dbReference>
<organism evidence="1 2">
    <name type="scientific">Romanomermis culicivorax</name>
    <name type="common">Nematode worm</name>
    <dbReference type="NCBI Taxonomy" id="13658"/>
    <lineage>
        <taxon>Eukaryota</taxon>
        <taxon>Metazoa</taxon>
        <taxon>Ecdysozoa</taxon>
        <taxon>Nematoda</taxon>
        <taxon>Enoplea</taxon>
        <taxon>Dorylaimia</taxon>
        <taxon>Mermithida</taxon>
        <taxon>Mermithoidea</taxon>
        <taxon>Mermithidae</taxon>
        <taxon>Romanomermis</taxon>
    </lineage>
</organism>
<evidence type="ECO:0000313" key="2">
    <source>
        <dbReference type="WBParaSite" id="nRc.2.0.1.t29086-RA"/>
    </source>
</evidence>
<reference evidence="2" key="1">
    <citation type="submission" date="2022-11" db="UniProtKB">
        <authorList>
            <consortium name="WormBaseParasite"/>
        </authorList>
    </citation>
    <scope>IDENTIFICATION</scope>
</reference>
<name>A0A915JS68_ROMCU</name>
<sequence>METCHEYADVCTTDKHPEFGCRWNTLSVGLKNCADQPHFSDHRRDSLRRFANAMPDMNCFEKDGQCKCCCHPFKPNKEGTECVKIHEEPKCDALGEYNQWSKCLWYPLRNVTQEVRSHCHLGVHTNEVLLPKPTGMELPEPCGHCSFKVRCKTRPRKDGCL</sequence>
<evidence type="ECO:0000313" key="1">
    <source>
        <dbReference type="Proteomes" id="UP000887565"/>
    </source>
</evidence>
<keyword evidence="1" id="KW-1185">Reference proteome</keyword>
<protein>
    <submittedName>
        <fullName evidence="2">Uncharacterized protein</fullName>
    </submittedName>
</protein>
<accession>A0A915JS68</accession>
<proteinExistence type="predicted"/>